<dbReference type="AlphaFoldDB" id="A0A317V867"/>
<protein>
    <submittedName>
        <fullName evidence="2">Uncharacterized protein</fullName>
    </submittedName>
</protein>
<name>A0A317V867_9EURO</name>
<organism evidence="2 3">
    <name type="scientific">Aspergillus sclerotioniger CBS 115572</name>
    <dbReference type="NCBI Taxonomy" id="1450535"/>
    <lineage>
        <taxon>Eukaryota</taxon>
        <taxon>Fungi</taxon>
        <taxon>Dikarya</taxon>
        <taxon>Ascomycota</taxon>
        <taxon>Pezizomycotina</taxon>
        <taxon>Eurotiomycetes</taxon>
        <taxon>Eurotiomycetidae</taxon>
        <taxon>Eurotiales</taxon>
        <taxon>Aspergillaceae</taxon>
        <taxon>Aspergillus</taxon>
        <taxon>Aspergillus subgen. Circumdati</taxon>
    </lineage>
</organism>
<feature type="region of interest" description="Disordered" evidence="1">
    <location>
        <begin position="93"/>
        <end position="127"/>
    </location>
</feature>
<dbReference type="STRING" id="1450535.A0A317V867"/>
<gene>
    <name evidence="2" type="ORF">BO94DRAFT_628612</name>
</gene>
<reference evidence="2 3" key="1">
    <citation type="submission" date="2016-12" db="EMBL/GenBank/DDBJ databases">
        <title>The genomes of Aspergillus section Nigri reveals drivers in fungal speciation.</title>
        <authorList>
            <consortium name="DOE Joint Genome Institute"/>
            <person name="Vesth T.C."/>
            <person name="Nybo J."/>
            <person name="Theobald S."/>
            <person name="Brandl J."/>
            <person name="Frisvad J.C."/>
            <person name="Nielsen K.F."/>
            <person name="Lyhne E.K."/>
            <person name="Kogle M.E."/>
            <person name="Kuo A."/>
            <person name="Riley R."/>
            <person name="Clum A."/>
            <person name="Nolan M."/>
            <person name="Lipzen A."/>
            <person name="Salamov A."/>
            <person name="Henrissat B."/>
            <person name="Wiebenga A."/>
            <person name="De Vries R.P."/>
            <person name="Grigoriev I.V."/>
            <person name="Mortensen U.H."/>
            <person name="Andersen M.R."/>
            <person name="Baker S.E."/>
        </authorList>
    </citation>
    <scope>NUCLEOTIDE SEQUENCE [LARGE SCALE GENOMIC DNA]</scope>
    <source>
        <strain evidence="2 3">CBS 115572</strain>
    </source>
</reference>
<comment type="caution">
    <text evidence="2">The sequence shown here is derived from an EMBL/GenBank/DDBJ whole genome shotgun (WGS) entry which is preliminary data.</text>
</comment>
<dbReference type="GeneID" id="37119637"/>
<feature type="compositionally biased region" description="Basic and acidic residues" evidence="1">
    <location>
        <begin position="93"/>
        <end position="112"/>
    </location>
</feature>
<dbReference type="EMBL" id="MSFK01000043">
    <property type="protein sequence ID" value="PWY69022.1"/>
    <property type="molecule type" value="Genomic_DNA"/>
</dbReference>
<feature type="region of interest" description="Disordered" evidence="1">
    <location>
        <begin position="1"/>
        <end position="22"/>
    </location>
</feature>
<proteinExistence type="predicted"/>
<keyword evidence="3" id="KW-1185">Reference proteome</keyword>
<accession>A0A317V867</accession>
<dbReference type="RefSeq" id="XP_025462337.1">
    <property type="nucleotide sequence ID" value="XM_025617494.1"/>
</dbReference>
<dbReference type="OrthoDB" id="3660917at2759"/>
<sequence>MSRQPPPHGPDQIRQKIKSLRSSPSRKGLVCLCNDGVLRSFSSTGMVVDYARLSPEEIQDAGSLFGTDPQLRREMRRAFKGVDGYDVPSEKLEFPDKEMVPRRLREGEEGRKRGVGSGSGRGKLRLK</sequence>
<dbReference type="Proteomes" id="UP000246702">
    <property type="component" value="Unassembled WGS sequence"/>
</dbReference>
<evidence type="ECO:0000313" key="3">
    <source>
        <dbReference type="Proteomes" id="UP000246702"/>
    </source>
</evidence>
<evidence type="ECO:0000313" key="2">
    <source>
        <dbReference type="EMBL" id="PWY69022.1"/>
    </source>
</evidence>
<evidence type="ECO:0000256" key="1">
    <source>
        <dbReference type="SAM" id="MobiDB-lite"/>
    </source>
</evidence>